<keyword evidence="3" id="KW-1185">Reference proteome</keyword>
<evidence type="ECO:0000313" key="2">
    <source>
        <dbReference type="EMBL" id="UPL14233.1"/>
    </source>
</evidence>
<evidence type="ECO:0008006" key="4">
    <source>
        <dbReference type="Google" id="ProtNLM"/>
    </source>
</evidence>
<keyword evidence="1" id="KW-1133">Transmembrane helix</keyword>
<protein>
    <recommendedName>
        <fullName evidence="4">Lipoprotein</fullName>
    </recommendedName>
</protein>
<reference evidence="2 3" key="1">
    <citation type="submission" date="2021-06" db="EMBL/GenBank/DDBJ databases">
        <title>Genome-based taxonomic framework of Microbacterium strains isolated from marine environment, the description of four new species and reclassification of four preexisting species.</title>
        <authorList>
            <person name="Lee S.D."/>
            <person name="Kim S.-M."/>
            <person name="Byeon Y.-S."/>
            <person name="Yang H.L."/>
            <person name="Kim I.S."/>
        </authorList>
    </citation>
    <scope>NUCLEOTIDE SEQUENCE [LARGE SCALE GENOMIC DNA]</scope>
    <source>
        <strain evidence="2 3">SSW1-36</strain>
    </source>
</reference>
<organism evidence="2 3">
    <name type="scientific">Microbacterium galbinum</name>
    <dbReference type="NCBI Taxonomy" id="2851646"/>
    <lineage>
        <taxon>Bacteria</taxon>
        <taxon>Bacillati</taxon>
        <taxon>Actinomycetota</taxon>
        <taxon>Actinomycetes</taxon>
        <taxon>Micrococcales</taxon>
        <taxon>Microbacteriaceae</taxon>
        <taxon>Microbacterium</taxon>
    </lineage>
</organism>
<proteinExistence type="predicted"/>
<keyword evidence="1" id="KW-0812">Transmembrane</keyword>
<feature type="transmembrane region" description="Helical" evidence="1">
    <location>
        <begin position="20"/>
        <end position="39"/>
    </location>
</feature>
<sequence>MRNRATTPQGNVHRIRRICAGIGLAGMLAVGLTGCNLPFPGEYTNSPLKLSKVDGNLAIAYCGDPGTLVFVDMWVARRSNTARGDVSFEASGSAEIVRGSVIDTAALPAGLTVTADSGYPSDPDNIAVTLEVDGVQSFAQFFFEDDVASIEDWQPDGWMRADGSYSAEPCE</sequence>
<evidence type="ECO:0000256" key="1">
    <source>
        <dbReference type="SAM" id="Phobius"/>
    </source>
</evidence>
<name>A0ABY4ISD6_9MICO</name>
<gene>
    <name evidence="2" type="ORF">KV396_06990</name>
</gene>
<keyword evidence="1" id="KW-0472">Membrane</keyword>
<evidence type="ECO:0000313" key="3">
    <source>
        <dbReference type="Proteomes" id="UP000831963"/>
    </source>
</evidence>
<dbReference type="PROSITE" id="PS51257">
    <property type="entry name" value="PROKAR_LIPOPROTEIN"/>
    <property type="match status" value="1"/>
</dbReference>
<accession>A0ABY4ISD6</accession>
<dbReference type="EMBL" id="CP078077">
    <property type="protein sequence ID" value="UPL14233.1"/>
    <property type="molecule type" value="Genomic_DNA"/>
</dbReference>
<dbReference type="Proteomes" id="UP000831963">
    <property type="component" value="Chromosome"/>
</dbReference>